<dbReference type="PANTHER" id="PTHR39441:SF1">
    <property type="entry name" value="DUF2252 DOMAIN-CONTAINING PROTEIN"/>
    <property type="match status" value="1"/>
</dbReference>
<feature type="compositionally biased region" description="Low complexity" evidence="1">
    <location>
        <begin position="1"/>
        <end position="15"/>
    </location>
</feature>
<reference evidence="2" key="1">
    <citation type="submission" date="2021-07" db="EMBL/GenBank/DDBJ databases">
        <title>Candidatus Kaistella beijingensis sp. nov. isolated from a municipal wastewater treatment plant is involved in sludge foaming.</title>
        <authorList>
            <person name="Song Y."/>
            <person name="Liu S.-J."/>
        </authorList>
    </citation>
    <scope>NUCLEOTIDE SEQUENCE</scope>
    <source>
        <strain evidence="2">DSM 43998</strain>
    </source>
</reference>
<evidence type="ECO:0000256" key="1">
    <source>
        <dbReference type="SAM" id="MobiDB-lite"/>
    </source>
</evidence>
<evidence type="ECO:0000313" key="3">
    <source>
        <dbReference type="Proteomes" id="UP000887023"/>
    </source>
</evidence>
<dbReference type="EMBL" id="CP079105">
    <property type="protein sequence ID" value="QXQ15752.1"/>
    <property type="molecule type" value="Genomic_DNA"/>
</dbReference>
<sequence length="456" mass="50270">MPTSGQRAAGRQLRAAARRSEQAGLDLPGDRDPIALLRAQNRNRVPQLVPVRRERMSESPFAFFRGAAAVMAADLAGTPRTGHTIQLCGDAHLSNFGVFAGRDRDLVFDVDDFDEASVGPWEWDVKRLVASVVILGDELNLAPEQIRRAAELTAQAYRTTVERLATLSVTERFYVKISAATIEELAGPVARRARRGRDKFLAKAARNTSVRALDKLAVRADDGRYRIQSQPPLIVHLPQFDRSFAQPLFDRYVGTVPADVAQVLTSMQLDDLVVKVVGVGSVGTRCLLALFTDPDGNPLFLQLKEAEASVLERYAGPARWRNHAERVVGGQRILQATGDPFLGWFDDHHGTQYYVRQFRDMKGSVDVVRLAEKGRLRSYGRLCGTALARAHAQSGTPGVIAGYLGGHPDVRRVDRAFAEFGFAYCAVNRGDYERLLAAAPADWYAPDDHDHEQDAG</sequence>
<dbReference type="Proteomes" id="UP000887023">
    <property type="component" value="Chromosome"/>
</dbReference>
<protein>
    <submittedName>
        <fullName evidence="2">DUF2252 domain-containing protein</fullName>
    </submittedName>
</protein>
<dbReference type="RefSeq" id="WP_083530150.1">
    <property type="nucleotide sequence ID" value="NZ_CBCRUZ010000019.1"/>
</dbReference>
<feature type="region of interest" description="Disordered" evidence="1">
    <location>
        <begin position="1"/>
        <end position="27"/>
    </location>
</feature>
<keyword evidence="3" id="KW-1185">Reference proteome</keyword>
<organism evidence="2 3">
    <name type="scientific">Skermania pinensis</name>
    <dbReference type="NCBI Taxonomy" id="39122"/>
    <lineage>
        <taxon>Bacteria</taxon>
        <taxon>Bacillati</taxon>
        <taxon>Actinomycetota</taxon>
        <taxon>Actinomycetes</taxon>
        <taxon>Mycobacteriales</taxon>
        <taxon>Gordoniaceae</taxon>
        <taxon>Skermania</taxon>
    </lineage>
</organism>
<evidence type="ECO:0000313" key="2">
    <source>
        <dbReference type="EMBL" id="QXQ15752.1"/>
    </source>
</evidence>
<proteinExistence type="predicted"/>
<gene>
    <name evidence="2" type="ORF">KV203_07555</name>
</gene>
<dbReference type="InterPro" id="IPR018721">
    <property type="entry name" value="DUF2252"/>
</dbReference>
<dbReference type="Pfam" id="PF10009">
    <property type="entry name" value="DUF2252"/>
    <property type="match status" value="1"/>
</dbReference>
<accession>A0ABX8SFN8</accession>
<name>A0ABX8SFN8_9ACTN</name>
<dbReference type="PANTHER" id="PTHR39441">
    <property type="entry name" value="DUF2252 DOMAIN-CONTAINING PROTEIN"/>
    <property type="match status" value="1"/>
</dbReference>